<sequence>MTEYGAKRRCKSHCKLYNLLPDILVSIALHTLIRALFLFGEILSNSRPQVGAYKSYVWINLVTNEATVRPAQSPTAILYPTSGRNINYLQAITPCAVFDILSPHHSLQRMEELTPLPAITKKRTSSSNEIDKRRNYYDVFVSFKGKDTRYNFIDHLFASFRRKGIIAFKDDAMLKKGESIAP</sequence>
<protein>
    <recommendedName>
        <fullName evidence="3">cysteine dioxygenase</fullName>
        <ecNumber evidence="3">1.13.11.20</ecNumber>
    </recommendedName>
</protein>
<proteinExistence type="inferred from homology"/>
<dbReference type="HOGENOM" id="CLU_1484135_0_0_1"/>
<organism evidence="11 13">
    <name type="scientific">Medicago truncatula</name>
    <name type="common">Barrel medic</name>
    <name type="synonym">Medicago tribuloides</name>
    <dbReference type="NCBI Taxonomy" id="3880"/>
    <lineage>
        <taxon>Eukaryota</taxon>
        <taxon>Viridiplantae</taxon>
        <taxon>Streptophyta</taxon>
        <taxon>Embryophyta</taxon>
        <taxon>Tracheophyta</taxon>
        <taxon>Spermatophyta</taxon>
        <taxon>Magnoliopsida</taxon>
        <taxon>eudicotyledons</taxon>
        <taxon>Gunneridae</taxon>
        <taxon>Pentapetalae</taxon>
        <taxon>rosids</taxon>
        <taxon>fabids</taxon>
        <taxon>Fabales</taxon>
        <taxon>Fabaceae</taxon>
        <taxon>Papilionoideae</taxon>
        <taxon>50 kb inversion clade</taxon>
        <taxon>NPAAA clade</taxon>
        <taxon>Hologalegina</taxon>
        <taxon>IRL clade</taxon>
        <taxon>Trifolieae</taxon>
        <taxon>Medicago</taxon>
    </lineage>
</organism>
<evidence type="ECO:0000256" key="5">
    <source>
        <dbReference type="ARBA" id="ARBA00023002"/>
    </source>
</evidence>
<dbReference type="PANTHER" id="PTHR32009:SF155">
    <property type="entry name" value="DISEASE RESISTANCE PROTEIN (TIR-NBS-LRR CLASS)"/>
    <property type="match status" value="1"/>
</dbReference>
<dbReference type="Pfam" id="PF07847">
    <property type="entry name" value="PCO_ADO"/>
    <property type="match status" value="1"/>
</dbReference>
<keyword evidence="6" id="KW-0408">Iron</keyword>
<dbReference type="Gene3D" id="3.40.50.10140">
    <property type="entry name" value="Toll/interleukin-1 receptor homology (TIR) domain"/>
    <property type="match status" value="1"/>
</dbReference>
<name>A0A072UXY3_MEDTR</name>
<dbReference type="STRING" id="3880.A0A072UXY3"/>
<keyword evidence="5" id="KW-0560">Oxidoreductase</keyword>
<dbReference type="Proteomes" id="UP000002051">
    <property type="component" value="Chromosome 4"/>
</dbReference>
<keyword evidence="9" id="KW-0812">Transmembrane</keyword>
<keyword evidence="13" id="KW-1185">Reference proteome</keyword>
<comment type="similarity">
    <text evidence="2">Belongs to the cysteine dioxygenase family.</text>
</comment>
<dbReference type="SUPFAM" id="SSF52200">
    <property type="entry name" value="Toll/Interleukin receptor TIR domain"/>
    <property type="match status" value="1"/>
</dbReference>
<dbReference type="InterPro" id="IPR012864">
    <property type="entry name" value="PCO/ADO"/>
</dbReference>
<keyword evidence="4" id="KW-0479">Metal-binding</keyword>
<evidence type="ECO:0000313" key="13">
    <source>
        <dbReference type="Proteomes" id="UP000002051"/>
    </source>
</evidence>
<reference evidence="11 13" key="1">
    <citation type="journal article" date="2011" name="Nature">
        <title>The Medicago genome provides insight into the evolution of rhizobial symbioses.</title>
        <authorList>
            <person name="Young N.D."/>
            <person name="Debelle F."/>
            <person name="Oldroyd G.E."/>
            <person name="Geurts R."/>
            <person name="Cannon S.B."/>
            <person name="Udvardi M.K."/>
            <person name="Benedito V.A."/>
            <person name="Mayer K.F."/>
            <person name="Gouzy J."/>
            <person name="Schoof H."/>
            <person name="Van de Peer Y."/>
            <person name="Proost S."/>
            <person name="Cook D.R."/>
            <person name="Meyers B.C."/>
            <person name="Spannagl M."/>
            <person name="Cheung F."/>
            <person name="De Mita S."/>
            <person name="Krishnakumar V."/>
            <person name="Gundlach H."/>
            <person name="Zhou S."/>
            <person name="Mudge J."/>
            <person name="Bharti A.K."/>
            <person name="Murray J.D."/>
            <person name="Naoumkina M.A."/>
            <person name="Rosen B."/>
            <person name="Silverstein K.A."/>
            <person name="Tang H."/>
            <person name="Rombauts S."/>
            <person name="Zhao P.X."/>
            <person name="Zhou P."/>
            <person name="Barbe V."/>
            <person name="Bardou P."/>
            <person name="Bechner M."/>
            <person name="Bellec A."/>
            <person name="Berger A."/>
            <person name="Berges H."/>
            <person name="Bidwell S."/>
            <person name="Bisseling T."/>
            <person name="Choisne N."/>
            <person name="Couloux A."/>
            <person name="Denny R."/>
            <person name="Deshpande S."/>
            <person name="Dai X."/>
            <person name="Doyle J.J."/>
            <person name="Dudez A.M."/>
            <person name="Farmer A.D."/>
            <person name="Fouteau S."/>
            <person name="Franken C."/>
            <person name="Gibelin C."/>
            <person name="Gish J."/>
            <person name="Goldstein S."/>
            <person name="Gonzalez A.J."/>
            <person name="Green P.J."/>
            <person name="Hallab A."/>
            <person name="Hartog M."/>
            <person name="Hua A."/>
            <person name="Humphray S.J."/>
            <person name="Jeong D.H."/>
            <person name="Jing Y."/>
            <person name="Jocker A."/>
            <person name="Kenton S.M."/>
            <person name="Kim D.J."/>
            <person name="Klee K."/>
            <person name="Lai H."/>
            <person name="Lang C."/>
            <person name="Lin S."/>
            <person name="Macmil S.L."/>
            <person name="Magdelenat G."/>
            <person name="Matthews L."/>
            <person name="McCorrison J."/>
            <person name="Monaghan E.L."/>
            <person name="Mun J.H."/>
            <person name="Najar F.Z."/>
            <person name="Nicholson C."/>
            <person name="Noirot C."/>
            <person name="O'Bleness M."/>
            <person name="Paule C.R."/>
            <person name="Poulain J."/>
            <person name="Prion F."/>
            <person name="Qin B."/>
            <person name="Qu C."/>
            <person name="Retzel E.F."/>
            <person name="Riddle C."/>
            <person name="Sallet E."/>
            <person name="Samain S."/>
            <person name="Samson N."/>
            <person name="Sanders I."/>
            <person name="Saurat O."/>
            <person name="Scarpelli C."/>
            <person name="Schiex T."/>
            <person name="Segurens B."/>
            <person name="Severin A.J."/>
            <person name="Sherrier D.J."/>
            <person name="Shi R."/>
            <person name="Sims S."/>
            <person name="Singer S.R."/>
            <person name="Sinharoy S."/>
            <person name="Sterck L."/>
            <person name="Viollet A."/>
            <person name="Wang B.B."/>
            <person name="Wang K."/>
            <person name="Wang M."/>
            <person name="Wang X."/>
            <person name="Warfsmann J."/>
            <person name="Weissenbach J."/>
            <person name="White D.D."/>
            <person name="White J.D."/>
            <person name="Wiley G.B."/>
            <person name="Wincker P."/>
            <person name="Xing Y."/>
            <person name="Yang L."/>
            <person name="Yao Z."/>
            <person name="Ying F."/>
            <person name="Zhai J."/>
            <person name="Zhou L."/>
            <person name="Zuber A."/>
            <person name="Denarie J."/>
            <person name="Dixon R.A."/>
            <person name="May G.D."/>
            <person name="Schwartz D.C."/>
            <person name="Rogers J."/>
            <person name="Quetier F."/>
            <person name="Town C.D."/>
            <person name="Roe B.A."/>
        </authorList>
    </citation>
    <scope>NUCLEOTIDE SEQUENCE [LARGE SCALE GENOMIC DNA]</scope>
    <source>
        <strain evidence="11">A17</strain>
        <strain evidence="12 13">cv. Jemalong A17</strain>
    </source>
</reference>
<dbReference type="EMBL" id="CM001220">
    <property type="protein sequence ID" value="KEH30730.1"/>
    <property type="molecule type" value="Genomic_DNA"/>
</dbReference>
<evidence type="ECO:0000313" key="12">
    <source>
        <dbReference type="EnsemblPlants" id="KEH30730"/>
    </source>
</evidence>
<reference evidence="12" key="3">
    <citation type="submission" date="2015-04" db="UniProtKB">
        <authorList>
            <consortium name="EnsemblPlants"/>
        </authorList>
    </citation>
    <scope>IDENTIFICATION</scope>
    <source>
        <strain evidence="12">cv. Jemalong A17</strain>
    </source>
</reference>
<keyword evidence="9" id="KW-1133">Transmembrane helix</keyword>
<accession>A0A072UXY3</accession>
<evidence type="ECO:0000256" key="8">
    <source>
        <dbReference type="ARBA" id="ARBA00024284"/>
    </source>
</evidence>
<evidence type="ECO:0000259" key="10">
    <source>
        <dbReference type="PROSITE" id="PS50104"/>
    </source>
</evidence>
<dbReference type="GO" id="GO:0005634">
    <property type="term" value="C:nucleus"/>
    <property type="evidence" value="ECO:0000318"/>
    <property type="project" value="GO_Central"/>
</dbReference>
<evidence type="ECO:0000256" key="2">
    <source>
        <dbReference type="ARBA" id="ARBA00006622"/>
    </source>
</evidence>
<dbReference type="PANTHER" id="PTHR32009">
    <property type="entry name" value="TMV RESISTANCE PROTEIN N-LIKE"/>
    <property type="match status" value="1"/>
</dbReference>
<evidence type="ECO:0000256" key="9">
    <source>
        <dbReference type="SAM" id="Phobius"/>
    </source>
</evidence>
<evidence type="ECO:0000256" key="1">
    <source>
        <dbReference type="ARBA" id="ARBA00001954"/>
    </source>
</evidence>
<dbReference type="GO" id="GO:0017172">
    <property type="term" value="F:cysteine dioxygenase activity"/>
    <property type="evidence" value="ECO:0007669"/>
    <property type="project" value="UniProtKB-EC"/>
</dbReference>
<dbReference type="Pfam" id="PF01582">
    <property type="entry name" value="TIR"/>
    <property type="match status" value="1"/>
</dbReference>
<feature type="transmembrane region" description="Helical" evidence="9">
    <location>
        <begin position="16"/>
        <end position="39"/>
    </location>
</feature>
<feature type="domain" description="TIR" evidence="10">
    <location>
        <begin position="135"/>
        <end position="182"/>
    </location>
</feature>
<comment type="catalytic activity">
    <reaction evidence="8">
        <text>L-cysteine + O2 = 3-sulfino-L-alanine + H(+)</text>
        <dbReference type="Rhea" id="RHEA:20441"/>
        <dbReference type="ChEBI" id="CHEBI:15378"/>
        <dbReference type="ChEBI" id="CHEBI:15379"/>
        <dbReference type="ChEBI" id="CHEBI:35235"/>
        <dbReference type="ChEBI" id="CHEBI:61085"/>
        <dbReference type="EC" id="1.13.11.20"/>
    </reaction>
    <physiologicalReaction direction="left-to-right" evidence="8">
        <dbReference type="Rhea" id="RHEA:20442"/>
    </physiologicalReaction>
</comment>
<keyword evidence="9" id="KW-0472">Membrane</keyword>
<dbReference type="EC" id="1.13.11.20" evidence="3"/>
<dbReference type="EnsemblPlants" id="KEH30730">
    <property type="protein sequence ID" value="KEH30730"/>
    <property type="gene ID" value="MTR_4g080065"/>
</dbReference>
<dbReference type="GO" id="GO:0046872">
    <property type="term" value="F:metal ion binding"/>
    <property type="evidence" value="ECO:0007669"/>
    <property type="project" value="UniProtKB-KW"/>
</dbReference>
<keyword evidence="7" id="KW-0520">NAD</keyword>
<dbReference type="GO" id="GO:0007165">
    <property type="term" value="P:signal transduction"/>
    <property type="evidence" value="ECO:0000318"/>
    <property type="project" value="GO_Central"/>
</dbReference>
<dbReference type="InterPro" id="IPR035897">
    <property type="entry name" value="Toll_tir_struct_dom_sf"/>
</dbReference>
<evidence type="ECO:0000256" key="7">
    <source>
        <dbReference type="ARBA" id="ARBA00023027"/>
    </source>
</evidence>
<dbReference type="PROSITE" id="PS50104">
    <property type="entry name" value="TIR"/>
    <property type="match status" value="1"/>
</dbReference>
<gene>
    <name evidence="11" type="ordered locus">MTR_4g080065</name>
</gene>
<comment type="cofactor">
    <cofactor evidence="1">
        <name>Fe(2+)</name>
        <dbReference type="ChEBI" id="CHEBI:29033"/>
    </cofactor>
</comment>
<evidence type="ECO:0000256" key="4">
    <source>
        <dbReference type="ARBA" id="ARBA00022723"/>
    </source>
</evidence>
<evidence type="ECO:0000256" key="6">
    <source>
        <dbReference type="ARBA" id="ARBA00023004"/>
    </source>
</evidence>
<reference evidence="11 13" key="2">
    <citation type="journal article" date="2014" name="BMC Genomics">
        <title>An improved genome release (version Mt4.0) for the model legume Medicago truncatula.</title>
        <authorList>
            <person name="Tang H."/>
            <person name="Krishnakumar V."/>
            <person name="Bidwell S."/>
            <person name="Rosen B."/>
            <person name="Chan A."/>
            <person name="Zhou S."/>
            <person name="Gentzbittel L."/>
            <person name="Childs K.L."/>
            <person name="Yandell M."/>
            <person name="Gundlach H."/>
            <person name="Mayer K.F."/>
            <person name="Schwartz D.C."/>
            <person name="Town C.D."/>
        </authorList>
    </citation>
    <scope>GENOME REANNOTATION</scope>
    <source>
        <strain evidence="11">A17</strain>
        <strain evidence="12 13">cv. Jemalong A17</strain>
    </source>
</reference>
<dbReference type="InterPro" id="IPR000157">
    <property type="entry name" value="TIR_dom"/>
</dbReference>
<evidence type="ECO:0000256" key="3">
    <source>
        <dbReference type="ARBA" id="ARBA00013133"/>
    </source>
</evidence>
<dbReference type="AlphaFoldDB" id="A0A072UXY3"/>
<evidence type="ECO:0000313" key="11">
    <source>
        <dbReference type="EMBL" id="KEH30730.1"/>
    </source>
</evidence>